<dbReference type="EMBL" id="ML120515">
    <property type="protein sequence ID" value="RPA90729.1"/>
    <property type="molecule type" value="Genomic_DNA"/>
</dbReference>
<dbReference type="Proteomes" id="UP000276215">
    <property type="component" value="Unassembled WGS sequence"/>
</dbReference>
<protein>
    <recommendedName>
        <fullName evidence="3">Six-hairpin glycosidase</fullName>
    </recommendedName>
</protein>
<keyword evidence="2" id="KW-1185">Reference proteome</keyword>
<dbReference type="STRING" id="1336337.A0A3N4IXM3"/>
<dbReference type="AlphaFoldDB" id="A0A3N4IXM3"/>
<evidence type="ECO:0008006" key="3">
    <source>
        <dbReference type="Google" id="ProtNLM"/>
    </source>
</evidence>
<dbReference type="InterPro" id="IPR008928">
    <property type="entry name" value="6-hairpin_glycosidase_sf"/>
</dbReference>
<organism evidence="1 2">
    <name type="scientific">Choiromyces venosus 120613-1</name>
    <dbReference type="NCBI Taxonomy" id="1336337"/>
    <lineage>
        <taxon>Eukaryota</taxon>
        <taxon>Fungi</taxon>
        <taxon>Dikarya</taxon>
        <taxon>Ascomycota</taxon>
        <taxon>Pezizomycotina</taxon>
        <taxon>Pezizomycetes</taxon>
        <taxon>Pezizales</taxon>
        <taxon>Tuberaceae</taxon>
        <taxon>Choiromyces</taxon>
    </lineage>
</organism>
<gene>
    <name evidence="1" type="ORF">L873DRAFT_1831616</name>
</gene>
<evidence type="ECO:0000313" key="2">
    <source>
        <dbReference type="Proteomes" id="UP000276215"/>
    </source>
</evidence>
<dbReference type="GO" id="GO:0005975">
    <property type="term" value="P:carbohydrate metabolic process"/>
    <property type="evidence" value="ECO:0007669"/>
    <property type="project" value="InterPro"/>
</dbReference>
<evidence type="ECO:0000313" key="1">
    <source>
        <dbReference type="EMBL" id="RPA90729.1"/>
    </source>
</evidence>
<proteinExistence type="predicted"/>
<sequence>MYEGDPQQFWQINRRNVVAQFNPRRTAGSSTTPMQKPEDCRRVDLWTHGRLFNYNQPTPWQDDISQWLIRNPHGINLGRIGILFYGKNELYLYSGRLTPKFSLGEARVVVQTCVDPTDDTIAVEVGSKLVTKGLLLVFFGFPYAIGKNKSDAPFAGVWDAVGNHTTEPTSANDWAQIKHTLDDTTYFVTAQWDKDCIFTFSTTFTSTSPRHRAASVSWIQKSSSTPTDTRAREIRGRIILSQHLLAVNYVGKEPPQESGLVNSGWYGKFHLEIYLWHSAHWGCWDKWDLLDWSTDVYSRFLGDQGYSGARWGKMSDPSGGSAPGLINSLLIWQQPHPLYFAGMEYRAKPTLKTLRKWREVVFQTAEFMSSYTFWNESTGVYGLGPPFYPVSENTKPNVTINPTFEQVYWRFGLEVARSWQERQDLAIAINTPEFKRWITFGFLSNLAWSWCVVTRYDGRPTMNYTLPLNLTIMKNTAERVWSSWNFTDCWGWGFPTLAMNTARPGDGEKAVEFLMHENFVFDVGMPASGALLAVGMIAAGWGGGGKGGGFPEGWMVRSEGFEAFM</sequence>
<name>A0A3N4IXM3_9PEZI</name>
<reference evidence="1 2" key="1">
    <citation type="journal article" date="2018" name="Nat. Ecol. Evol.">
        <title>Pezizomycetes genomes reveal the molecular basis of ectomycorrhizal truffle lifestyle.</title>
        <authorList>
            <person name="Murat C."/>
            <person name="Payen T."/>
            <person name="Noel B."/>
            <person name="Kuo A."/>
            <person name="Morin E."/>
            <person name="Chen J."/>
            <person name="Kohler A."/>
            <person name="Krizsan K."/>
            <person name="Balestrini R."/>
            <person name="Da Silva C."/>
            <person name="Montanini B."/>
            <person name="Hainaut M."/>
            <person name="Levati E."/>
            <person name="Barry K.W."/>
            <person name="Belfiori B."/>
            <person name="Cichocki N."/>
            <person name="Clum A."/>
            <person name="Dockter R.B."/>
            <person name="Fauchery L."/>
            <person name="Guy J."/>
            <person name="Iotti M."/>
            <person name="Le Tacon F."/>
            <person name="Lindquist E.A."/>
            <person name="Lipzen A."/>
            <person name="Malagnac F."/>
            <person name="Mello A."/>
            <person name="Molinier V."/>
            <person name="Miyauchi S."/>
            <person name="Poulain J."/>
            <person name="Riccioni C."/>
            <person name="Rubini A."/>
            <person name="Sitrit Y."/>
            <person name="Splivallo R."/>
            <person name="Traeger S."/>
            <person name="Wang M."/>
            <person name="Zifcakova L."/>
            <person name="Wipf D."/>
            <person name="Zambonelli A."/>
            <person name="Paolocci F."/>
            <person name="Nowrousian M."/>
            <person name="Ottonello S."/>
            <person name="Baldrian P."/>
            <person name="Spatafora J.W."/>
            <person name="Henrissat B."/>
            <person name="Nagy L.G."/>
            <person name="Aury J.M."/>
            <person name="Wincker P."/>
            <person name="Grigoriev I.V."/>
            <person name="Bonfante P."/>
            <person name="Martin F.M."/>
        </authorList>
    </citation>
    <scope>NUCLEOTIDE SEQUENCE [LARGE SCALE GENOMIC DNA]</scope>
    <source>
        <strain evidence="1 2">120613-1</strain>
    </source>
</reference>
<accession>A0A3N4IXM3</accession>
<dbReference type="OrthoDB" id="3534988at2759"/>
<dbReference type="SUPFAM" id="SSF48208">
    <property type="entry name" value="Six-hairpin glycosidases"/>
    <property type="match status" value="1"/>
</dbReference>